<dbReference type="GO" id="GO:0016054">
    <property type="term" value="P:organic acid catabolic process"/>
    <property type="evidence" value="ECO:0007669"/>
    <property type="project" value="UniProtKB-ARBA"/>
</dbReference>
<dbReference type="InterPro" id="IPR002204">
    <property type="entry name" value="3-OH-isobutyrate_DH-rel_CS"/>
</dbReference>
<dbReference type="RefSeq" id="WP_091409649.1">
    <property type="nucleotide sequence ID" value="NZ_FOAB01000005.1"/>
</dbReference>
<dbReference type="InterPro" id="IPR013328">
    <property type="entry name" value="6PGD_dom2"/>
</dbReference>
<dbReference type="InterPro" id="IPR029154">
    <property type="entry name" value="HIBADH-like_NADP-bd"/>
</dbReference>
<dbReference type="InterPro" id="IPR008927">
    <property type="entry name" value="6-PGluconate_DH-like_C_sf"/>
</dbReference>
<evidence type="ECO:0000259" key="5">
    <source>
        <dbReference type="Pfam" id="PF14833"/>
    </source>
</evidence>
<evidence type="ECO:0000313" key="6">
    <source>
        <dbReference type="EMBL" id="SEL62603.1"/>
    </source>
</evidence>
<dbReference type="InterPro" id="IPR015815">
    <property type="entry name" value="HIBADH-related"/>
</dbReference>
<reference evidence="6 7" key="1">
    <citation type="submission" date="2016-10" db="EMBL/GenBank/DDBJ databases">
        <authorList>
            <person name="de Groot N.N."/>
        </authorList>
    </citation>
    <scope>NUCLEOTIDE SEQUENCE [LARGE SCALE GENOMIC DNA]</scope>
    <source>
        <strain evidence="6 7">DSM 25232</strain>
    </source>
</reference>
<evidence type="ECO:0000256" key="2">
    <source>
        <dbReference type="ARBA" id="ARBA00023027"/>
    </source>
</evidence>
<dbReference type="SUPFAM" id="SSF48179">
    <property type="entry name" value="6-phosphogluconate dehydrogenase C-terminal domain-like"/>
    <property type="match status" value="1"/>
</dbReference>
<dbReference type="Proteomes" id="UP000198521">
    <property type="component" value="Unassembled WGS sequence"/>
</dbReference>
<dbReference type="InterPro" id="IPR036291">
    <property type="entry name" value="NAD(P)-bd_dom_sf"/>
</dbReference>
<protein>
    <submittedName>
        <fullName evidence="6">3-hydroxyisobutyrate dehydrogenase</fullName>
    </submittedName>
</protein>
<keyword evidence="7" id="KW-1185">Reference proteome</keyword>
<dbReference type="Pfam" id="PF03446">
    <property type="entry name" value="NAD_binding_2"/>
    <property type="match status" value="1"/>
</dbReference>
<gene>
    <name evidence="6" type="ORF">SAMN04487910_2838</name>
</gene>
<proteinExistence type="predicted"/>
<evidence type="ECO:0000256" key="1">
    <source>
        <dbReference type="ARBA" id="ARBA00023002"/>
    </source>
</evidence>
<dbReference type="STRING" id="1038014.SAMN04487910_2838"/>
<dbReference type="OrthoDB" id="9786703at2"/>
<keyword evidence="2" id="KW-0520">NAD</keyword>
<dbReference type="GO" id="GO:0051287">
    <property type="term" value="F:NAD binding"/>
    <property type="evidence" value="ECO:0007669"/>
    <property type="project" value="InterPro"/>
</dbReference>
<sequence length="289" mass="31680">MNKIGFIGLGIMGSRMASNLQKAGHSLIVYNRTKEKANHLLDNGATWAENPKEVAQNVDVLITMLSTPEIVKEVALGSKGFLSSLKDNSIWINCSTVNPSFTKEMDIIAKKHRIRYLDAPVAGTKAPAESGELLFLLGGDSASVTETKFLLDIMGKKTLHLGKVGMGAAMKMLINQLLGQSMVAFSEALVMGEAMGLEKETLFNVLLSTPVVPPVMSAIRSKLENSNYETNFPLKWIQKDLHLSTICAYEQNVAVPNLTITKEIYAQAKQHGYGNLDFTAVYEFLNLKK</sequence>
<dbReference type="Gene3D" id="1.10.1040.10">
    <property type="entry name" value="N-(1-d-carboxylethyl)-l-norvaline Dehydrogenase, domain 2"/>
    <property type="match status" value="1"/>
</dbReference>
<name>A0A1H7RQW9_AQUAM</name>
<dbReference type="PANTHER" id="PTHR43580">
    <property type="entry name" value="OXIDOREDUCTASE GLYR1-RELATED"/>
    <property type="match status" value="1"/>
</dbReference>
<dbReference type="AlphaFoldDB" id="A0A1H7RQW9"/>
<dbReference type="PIRSF" id="PIRSF000103">
    <property type="entry name" value="HIBADH"/>
    <property type="match status" value="1"/>
</dbReference>
<feature type="domain" description="3-hydroxyisobutyrate dehydrogenase-like NAD-binding" evidence="5">
    <location>
        <begin position="165"/>
        <end position="284"/>
    </location>
</feature>
<dbReference type="InterPro" id="IPR051265">
    <property type="entry name" value="HIBADH-related_NP60_sf"/>
</dbReference>
<dbReference type="Gene3D" id="3.40.50.720">
    <property type="entry name" value="NAD(P)-binding Rossmann-like Domain"/>
    <property type="match status" value="1"/>
</dbReference>
<dbReference type="EMBL" id="FOAB01000005">
    <property type="protein sequence ID" value="SEL62603.1"/>
    <property type="molecule type" value="Genomic_DNA"/>
</dbReference>
<evidence type="ECO:0000259" key="4">
    <source>
        <dbReference type="Pfam" id="PF03446"/>
    </source>
</evidence>
<accession>A0A1H7RQW9</accession>
<dbReference type="InterPro" id="IPR006115">
    <property type="entry name" value="6PGDH_NADP-bd"/>
</dbReference>
<dbReference type="GO" id="GO:0050661">
    <property type="term" value="F:NADP binding"/>
    <property type="evidence" value="ECO:0007669"/>
    <property type="project" value="InterPro"/>
</dbReference>
<keyword evidence="1" id="KW-0560">Oxidoreductase</keyword>
<dbReference type="PROSITE" id="PS00895">
    <property type="entry name" value="3_HYDROXYISOBUT_DH"/>
    <property type="match status" value="1"/>
</dbReference>
<dbReference type="PANTHER" id="PTHR43580:SF2">
    <property type="entry name" value="CYTOKINE-LIKE NUCLEAR FACTOR N-PAC"/>
    <property type="match status" value="1"/>
</dbReference>
<organism evidence="6 7">
    <name type="scientific">Aquimarina amphilecti</name>
    <dbReference type="NCBI Taxonomy" id="1038014"/>
    <lineage>
        <taxon>Bacteria</taxon>
        <taxon>Pseudomonadati</taxon>
        <taxon>Bacteroidota</taxon>
        <taxon>Flavobacteriia</taxon>
        <taxon>Flavobacteriales</taxon>
        <taxon>Flavobacteriaceae</taxon>
        <taxon>Aquimarina</taxon>
    </lineage>
</organism>
<dbReference type="SUPFAM" id="SSF51735">
    <property type="entry name" value="NAD(P)-binding Rossmann-fold domains"/>
    <property type="match status" value="1"/>
</dbReference>
<feature type="active site" evidence="3">
    <location>
        <position position="171"/>
    </location>
</feature>
<evidence type="ECO:0000256" key="3">
    <source>
        <dbReference type="PIRSR" id="PIRSR000103-1"/>
    </source>
</evidence>
<feature type="domain" description="6-phosphogluconate dehydrogenase NADP-binding" evidence="4">
    <location>
        <begin position="3"/>
        <end position="162"/>
    </location>
</feature>
<dbReference type="Pfam" id="PF14833">
    <property type="entry name" value="NAD_binding_11"/>
    <property type="match status" value="1"/>
</dbReference>
<dbReference type="GO" id="GO:0016491">
    <property type="term" value="F:oxidoreductase activity"/>
    <property type="evidence" value="ECO:0007669"/>
    <property type="project" value="UniProtKB-KW"/>
</dbReference>
<evidence type="ECO:0000313" key="7">
    <source>
        <dbReference type="Proteomes" id="UP000198521"/>
    </source>
</evidence>